<sequence>MKTLKQIWAFITAKILTFTTKNVTVEDQYTGAAERIINEITRLRTAHVKSIKEEKRLRSLAEEKTNLAVKKENEIRGLLKKGVNVESHGKLGILYRRTSEALTKKADEFVGMRSEIEVATVRLNDQLNDLQVKLEFIRETKAANELGVASAEDVVEAAALVDIDVSEVLTRVNTFTGDKVTQVSDIEVQDYIDSLSK</sequence>
<name>A0A223LEI5_9CAUD</name>
<evidence type="ECO:0000313" key="1">
    <source>
        <dbReference type="EMBL" id="ASU00383.1"/>
    </source>
</evidence>
<organism evidence="1 2">
    <name type="scientific">Aeromonas phage AS-zj</name>
    <dbReference type="NCBI Taxonomy" id="2024208"/>
    <lineage>
        <taxon>Viruses</taxon>
        <taxon>Duplodnaviria</taxon>
        <taxon>Heunggongvirae</taxon>
        <taxon>Uroviricota</taxon>
        <taxon>Caudoviricetes</taxon>
        <taxon>Pantevenvirales</taxon>
        <taxon>Straboviridae</taxon>
        <taxon>Emmerichvirinae</taxon>
        <taxon>Ceceduovirus</taxon>
        <taxon>Ceceduovirus aszj</taxon>
    </lineage>
</organism>
<proteinExistence type="predicted"/>
<evidence type="ECO:0008006" key="3">
    <source>
        <dbReference type="Google" id="ProtNLM"/>
    </source>
</evidence>
<protein>
    <recommendedName>
        <fullName evidence="3">Host specificity protein</fullName>
    </recommendedName>
</protein>
<dbReference type="KEGG" id="vg:55604536"/>
<dbReference type="GeneID" id="55604536"/>
<dbReference type="Proteomes" id="UP000226092">
    <property type="component" value="Segment"/>
</dbReference>
<keyword evidence="2" id="KW-1185">Reference proteome</keyword>
<dbReference type="EMBL" id="MF448340">
    <property type="protein sequence ID" value="ASU00383.1"/>
    <property type="molecule type" value="Genomic_DNA"/>
</dbReference>
<evidence type="ECO:0000313" key="2">
    <source>
        <dbReference type="Proteomes" id="UP000226092"/>
    </source>
</evidence>
<accession>A0A223LEI5</accession>
<reference evidence="1 2" key="1">
    <citation type="submission" date="2017-07" db="EMBL/GenBank/DDBJ databases">
        <title>In vitro design and evaluation of phage cocktails against multidrug-resistant Aeromonas salmonicida.</title>
        <authorList>
            <person name="Chen L."/>
            <person name="Yuan S."/>
            <person name="Ma Y."/>
        </authorList>
    </citation>
    <scope>NUCLEOTIDE SEQUENCE [LARGE SCALE GENOMIC DNA]</scope>
</reference>
<dbReference type="RefSeq" id="YP_009834469.1">
    <property type="nucleotide sequence ID" value="NC_048673.1"/>
</dbReference>